<evidence type="ECO:0000313" key="16">
    <source>
        <dbReference type="Proteomes" id="UP000037397"/>
    </source>
</evidence>
<keyword evidence="9" id="KW-0299">Galactose metabolism</keyword>
<evidence type="ECO:0000256" key="10">
    <source>
        <dbReference type="ARBA" id="ARBA00023277"/>
    </source>
</evidence>
<sequence length="382" mass="40163">MQDSVLASFRSEFGASPDGFWFAPGRVNLIGEHTDYNDGFVLPMALPLGTVAAVRRRDDGVLRVHSAEARETRTITLSEVAPGGDLGWLSYVAGVAWAAGEQGLDVPGFDISLEANLLQGAGLSSSASLSCVTAKAWSDLAEWGLDGDAIAALGRTAENEIAGAPTGVMDQLASVHGRAGHAMKIDTRSIDVEQIPFDLAAQGLSLLVVDSRAPHALVDGEYAERRASCREAALMLGVPALRDVPLDGLDETLGRMKSDLLRRRARHIITDSARVLEVSGLMQDGGDVRRIGPLLNDSHASMRDDFEITVPQVDVLQEALVSAGAHGARMTGGGFGGSVIALVDAGSEDWIIEAAHQAATAHGYDEPTGFVATAADGAHRLR</sequence>
<dbReference type="SUPFAM" id="SSF55060">
    <property type="entry name" value="GHMP Kinase, C-terminal domain"/>
    <property type="match status" value="1"/>
</dbReference>
<dbReference type="PATRIC" id="fig|1631356.3.peg.4206"/>
<evidence type="ECO:0000256" key="3">
    <source>
        <dbReference type="ARBA" id="ARBA00022679"/>
    </source>
</evidence>
<dbReference type="GO" id="GO:0046872">
    <property type="term" value="F:metal ion binding"/>
    <property type="evidence" value="ECO:0007669"/>
    <property type="project" value="UniProtKB-KW"/>
</dbReference>
<evidence type="ECO:0000256" key="1">
    <source>
        <dbReference type="ARBA" id="ARBA00006566"/>
    </source>
</evidence>
<dbReference type="InterPro" id="IPR006206">
    <property type="entry name" value="Mevalonate/galactokinase"/>
</dbReference>
<dbReference type="PRINTS" id="PR00959">
    <property type="entry name" value="MEVGALKINASE"/>
</dbReference>
<evidence type="ECO:0000259" key="12">
    <source>
        <dbReference type="Pfam" id="PF00288"/>
    </source>
</evidence>
<evidence type="ECO:0000256" key="8">
    <source>
        <dbReference type="ARBA" id="ARBA00022842"/>
    </source>
</evidence>
<organism evidence="15 16">
    <name type="scientific">Luteipulveratus halotolerans</name>
    <dbReference type="NCBI Taxonomy" id="1631356"/>
    <lineage>
        <taxon>Bacteria</taxon>
        <taxon>Bacillati</taxon>
        <taxon>Actinomycetota</taxon>
        <taxon>Actinomycetes</taxon>
        <taxon>Micrococcales</taxon>
        <taxon>Dermacoccaceae</taxon>
        <taxon>Luteipulveratus</taxon>
    </lineage>
</organism>
<dbReference type="FunFam" id="3.30.70.890:FF:000001">
    <property type="entry name" value="Galactokinase"/>
    <property type="match status" value="1"/>
</dbReference>
<evidence type="ECO:0000256" key="7">
    <source>
        <dbReference type="ARBA" id="ARBA00022840"/>
    </source>
</evidence>
<keyword evidence="8" id="KW-0460">Magnesium</keyword>
<evidence type="ECO:0000256" key="2">
    <source>
        <dbReference type="ARBA" id="ARBA00022490"/>
    </source>
</evidence>
<dbReference type="PANTHER" id="PTHR10457:SF7">
    <property type="entry name" value="GALACTOKINASE-RELATED"/>
    <property type="match status" value="1"/>
</dbReference>
<dbReference type="GO" id="GO:0005524">
    <property type="term" value="F:ATP binding"/>
    <property type="evidence" value="ECO:0007669"/>
    <property type="project" value="UniProtKB-UniRule"/>
</dbReference>
<dbReference type="InterPro" id="IPR000705">
    <property type="entry name" value="Galactokinase"/>
</dbReference>
<evidence type="ECO:0000256" key="5">
    <source>
        <dbReference type="ARBA" id="ARBA00022741"/>
    </source>
</evidence>
<dbReference type="PROSITE" id="PS00106">
    <property type="entry name" value="GALACTOKINASE"/>
    <property type="match status" value="1"/>
</dbReference>
<dbReference type="Proteomes" id="UP000037397">
    <property type="component" value="Unassembled WGS sequence"/>
</dbReference>
<dbReference type="Pfam" id="PF10509">
    <property type="entry name" value="GalKase_gal_bdg"/>
    <property type="match status" value="1"/>
</dbReference>
<keyword evidence="16" id="KW-1185">Reference proteome</keyword>
<dbReference type="PRINTS" id="PR00473">
    <property type="entry name" value="GALCTOKINASE"/>
</dbReference>
<dbReference type="InterPro" id="IPR019539">
    <property type="entry name" value="GalKase_N"/>
</dbReference>
<evidence type="ECO:0000256" key="6">
    <source>
        <dbReference type="ARBA" id="ARBA00022777"/>
    </source>
</evidence>
<keyword evidence="4" id="KW-0479">Metal-binding</keyword>
<evidence type="ECO:0000313" key="15">
    <source>
        <dbReference type="EMBL" id="KNX39034.1"/>
    </source>
</evidence>
<dbReference type="PIRSF" id="PIRSF000530">
    <property type="entry name" value="Galactokinase"/>
    <property type="match status" value="1"/>
</dbReference>
<dbReference type="InterPro" id="IPR019741">
    <property type="entry name" value="Galactokinase_CS"/>
</dbReference>
<keyword evidence="10" id="KW-0119">Carbohydrate metabolism</keyword>
<dbReference type="GO" id="GO:0004335">
    <property type="term" value="F:galactokinase activity"/>
    <property type="evidence" value="ECO:0007669"/>
    <property type="project" value="UniProtKB-UniRule"/>
</dbReference>
<dbReference type="InterPro" id="IPR014721">
    <property type="entry name" value="Ribsml_uS5_D2-typ_fold_subgr"/>
</dbReference>
<dbReference type="InterPro" id="IPR006204">
    <property type="entry name" value="GHMP_kinase_N_dom"/>
</dbReference>
<dbReference type="Gene3D" id="3.30.230.10">
    <property type="match status" value="1"/>
</dbReference>
<dbReference type="SUPFAM" id="SSF54211">
    <property type="entry name" value="Ribosomal protein S5 domain 2-like"/>
    <property type="match status" value="1"/>
</dbReference>
<dbReference type="AlphaFoldDB" id="A0A0L6CMS1"/>
<dbReference type="EC" id="2.7.1.6" evidence="11"/>
<evidence type="ECO:0000259" key="13">
    <source>
        <dbReference type="Pfam" id="PF08544"/>
    </source>
</evidence>
<name>A0A0L6CMS1_9MICO</name>
<feature type="domain" description="Galactokinase N-terminal" evidence="14">
    <location>
        <begin position="8"/>
        <end position="56"/>
    </location>
</feature>
<dbReference type="Gene3D" id="3.30.70.890">
    <property type="entry name" value="GHMP kinase, C-terminal domain"/>
    <property type="match status" value="1"/>
</dbReference>
<keyword evidence="2" id="KW-0963">Cytoplasm</keyword>
<dbReference type="InterPro" id="IPR020568">
    <property type="entry name" value="Ribosomal_Su5_D2-typ_SF"/>
</dbReference>
<dbReference type="InterPro" id="IPR013750">
    <property type="entry name" value="GHMP_kinase_C_dom"/>
</dbReference>
<dbReference type="NCBIfam" id="TIGR00131">
    <property type="entry name" value="gal_kin"/>
    <property type="match status" value="1"/>
</dbReference>
<dbReference type="OrthoDB" id="250531at2"/>
<dbReference type="STRING" id="1631356.VV01_20910"/>
<dbReference type="GO" id="GO:0006012">
    <property type="term" value="P:galactose metabolic process"/>
    <property type="evidence" value="ECO:0007669"/>
    <property type="project" value="UniProtKB-UniRule"/>
</dbReference>
<keyword evidence="3" id="KW-0808">Transferase</keyword>
<feature type="domain" description="GHMP kinase C-terminal" evidence="13">
    <location>
        <begin position="286"/>
        <end position="355"/>
    </location>
</feature>
<proteinExistence type="inferred from homology"/>
<protein>
    <recommendedName>
        <fullName evidence="11">Galactokinase</fullName>
        <ecNumber evidence="11">2.7.1.6</ecNumber>
    </recommendedName>
</protein>
<evidence type="ECO:0000256" key="4">
    <source>
        <dbReference type="ARBA" id="ARBA00022723"/>
    </source>
</evidence>
<evidence type="ECO:0000256" key="9">
    <source>
        <dbReference type="ARBA" id="ARBA00023144"/>
    </source>
</evidence>
<keyword evidence="7" id="KW-0067">ATP-binding</keyword>
<dbReference type="FunFam" id="3.30.230.10:FF:000017">
    <property type="entry name" value="Galactokinase"/>
    <property type="match status" value="1"/>
</dbReference>
<evidence type="ECO:0000256" key="11">
    <source>
        <dbReference type="NCBIfam" id="TIGR00131"/>
    </source>
</evidence>
<feature type="domain" description="GHMP kinase N-terminal" evidence="12">
    <location>
        <begin position="91"/>
        <end position="177"/>
    </location>
</feature>
<dbReference type="Pfam" id="PF08544">
    <property type="entry name" value="GHMP_kinases_C"/>
    <property type="match status" value="1"/>
</dbReference>
<dbReference type="InterPro" id="IPR036554">
    <property type="entry name" value="GHMP_kinase_C_sf"/>
</dbReference>
<dbReference type="EMBL" id="LAIR01000002">
    <property type="protein sequence ID" value="KNX39034.1"/>
    <property type="molecule type" value="Genomic_DNA"/>
</dbReference>
<comment type="similarity">
    <text evidence="1">Belongs to the GHMP kinase family. GalK subfamily.</text>
</comment>
<dbReference type="GO" id="GO:0005829">
    <property type="term" value="C:cytosol"/>
    <property type="evidence" value="ECO:0007669"/>
    <property type="project" value="TreeGrafter"/>
</dbReference>
<accession>A0A0L6CMS1</accession>
<comment type="caution">
    <text evidence="15">The sequence shown here is derived from an EMBL/GenBank/DDBJ whole genome shotgun (WGS) entry which is preliminary data.</text>
</comment>
<reference evidence="16" key="1">
    <citation type="submission" date="2015-03" db="EMBL/GenBank/DDBJ databases">
        <title>Luteipulveratus halotolerans sp. nov., a novel actinobacterium (Dermacoccaceae) from Sarawak, Malaysia.</title>
        <authorList>
            <person name="Juboi H."/>
            <person name="Basik A."/>
            <person name="Shamsul S.S."/>
            <person name="Arnold P."/>
            <person name="Schmitt E.K."/>
            <person name="Sanglier J.-J."/>
            <person name="Yeo T."/>
        </authorList>
    </citation>
    <scope>NUCLEOTIDE SEQUENCE [LARGE SCALE GENOMIC DNA]</scope>
    <source>
        <strain evidence="16">C296001</strain>
    </source>
</reference>
<dbReference type="Pfam" id="PF00288">
    <property type="entry name" value="GHMP_kinases_N"/>
    <property type="match status" value="1"/>
</dbReference>
<keyword evidence="6 15" id="KW-0418">Kinase</keyword>
<keyword evidence="5" id="KW-0547">Nucleotide-binding</keyword>
<gene>
    <name evidence="15" type="ORF">VV01_20910</name>
</gene>
<dbReference type="PANTHER" id="PTHR10457">
    <property type="entry name" value="MEVALONATE KINASE/GALACTOKINASE"/>
    <property type="match status" value="1"/>
</dbReference>
<evidence type="ECO:0000259" key="14">
    <source>
        <dbReference type="Pfam" id="PF10509"/>
    </source>
</evidence>